<accession>A0ABM3IHA1</accession>
<dbReference type="PANTHER" id="PTHR11802:SF15">
    <property type="entry name" value="SERINE CARBOXYPEPTIDASE-LIKE 32"/>
    <property type="match status" value="1"/>
</dbReference>
<evidence type="ECO:0000256" key="1">
    <source>
        <dbReference type="ARBA" id="ARBA00009431"/>
    </source>
</evidence>
<dbReference type="Gene3D" id="3.40.50.1820">
    <property type="entry name" value="alpha/beta hydrolase"/>
    <property type="match status" value="1"/>
</dbReference>
<dbReference type="RefSeq" id="XP_048328342.2">
    <property type="nucleotide sequence ID" value="XM_048472385.2"/>
</dbReference>
<reference evidence="3" key="1">
    <citation type="submission" date="2025-08" db="UniProtKB">
        <authorList>
            <consortium name="RefSeq"/>
        </authorList>
    </citation>
    <scope>IDENTIFICATION</scope>
    <source>
        <tissue evidence="3">Seedling</tissue>
    </source>
</reference>
<dbReference type="Pfam" id="PF00450">
    <property type="entry name" value="Peptidase_S10"/>
    <property type="match status" value="1"/>
</dbReference>
<dbReference type="Proteomes" id="UP001652623">
    <property type="component" value="Chromosome 4"/>
</dbReference>
<gene>
    <name evidence="3" type="primary">LOC125421993</name>
</gene>
<proteinExistence type="inferred from homology"/>
<dbReference type="InterPro" id="IPR001563">
    <property type="entry name" value="Peptidase_S10"/>
</dbReference>
<dbReference type="SUPFAM" id="SSF53474">
    <property type="entry name" value="alpha/beta-Hydrolases"/>
    <property type="match status" value="1"/>
</dbReference>
<name>A0ABM3IHA1_ZIZJJ</name>
<organism evidence="2 3">
    <name type="scientific">Ziziphus jujuba</name>
    <name type="common">Chinese jujube</name>
    <name type="synonym">Ziziphus sativa</name>
    <dbReference type="NCBI Taxonomy" id="326968"/>
    <lineage>
        <taxon>Eukaryota</taxon>
        <taxon>Viridiplantae</taxon>
        <taxon>Streptophyta</taxon>
        <taxon>Embryophyta</taxon>
        <taxon>Tracheophyta</taxon>
        <taxon>Spermatophyta</taxon>
        <taxon>Magnoliopsida</taxon>
        <taxon>eudicotyledons</taxon>
        <taxon>Gunneridae</taxon>
        <taxon>Pentapetalae</taxon>
        <taxon>rosids</taxon>
        <taxon>fabids</taxon>
        <taxon>Rosales</taxon>
        <taxon>Rhamnaceae</taxon>
        <taxon>Paliureae</taxon>
        <taxon>Ziziphus</taxon>
    </lineage>
</organism>
<dbReference type="InterPro" id="IPR029058">
    <property type="entry name" value="AB_hydrolase_fold"/>
</dbReference>
<keyword evidence="2" id="KW-1185">Reference proteome</keyword>
<comment type="similarity">
    <text evidence="1">Belongs to the peptidase S10 family.</text>
</comment>
<protein>
    <submittedName>
        <fullName evidence="3">Serine carboxypeptidase-like 31</fullName>
    </submittedName>
</protein>
<dbReference type="PANTHER" id="PTHR11802">
    <property type="entry name" value="SERINE PROTEASE FAMILY S10 SERINE CARBOXYPEPTIDASE"/>
    <property type="match status" value="1"/>
</dbReference>
<evidence type="ECO:0000313" key="2">
    <source>
        <dbReference type="Proteomes" id="UP001652623"/>
    </source>
</evidence>
<sequence length="141" mass="15954">MEFVSKLTHLALGVTALFIVDPVLGYRHWERSNVEEVSNGGSEDLVTDLPRQPHVDFQHYASYVTVNQTHERALFYWFYEAAFNPDGKPLVLWLNGGPGCFSMGYGATQEIGPFLVTDSDGIQFNSFSWNTTIDAYIFLHN</sequence>
<evidence type="ECO:0000313" key="3">
    <source>
        <dbReference type="RefSeq" id="XP_048328342.2"/>
    </source>
</evidence>
<dbReference type="GeneID" id="125421993"/>